<name>A0A955RKE2_9BACT</name>
<accession>A0A955RKE2</accession>
<evidence type="ECO:0000313" key="3">
    <source>
        <dbReference type="Proteomes" id="UP000754563"/>
    </source>
</evidence>
<comment type="caution">
    <text evidence="2">The sequence shown here is derived from an EMBL/GenBank/DDBJ whole genome shotgun (WGS) entry which is preliminary data.</text>
</comment>
<dbReference type="PANTHER" id="PTHR34293:SF1">
    <property type="entry name" value="HTH-TYPE TRANSCRIPTIONAL REGULATOR TRMBL2"/>
    <property type="match status" value="1"/>
</dbReference>
<dbReference type="Gene3D" id="1.10.10.10">
    <property type="entry name" value="Winged helix-like DNA-binding domain superfamily/Winged helix DNA-binding domain"/>
    <property type="match status" value="1"/>
</dbReference>
<dbReference type="InterPro" id="IPR036390">
    <property type="entry name" value="WH_DNA-bd_sf"/>
</dbReference>
<sequence>MELQSIFSFLGLKDEHRRMYLANLGWGETSITNIAYKAKVPRTSAYVYMEDLLEMGLLLKRIKQGKSFYKAADPEYLEVLLNQKQMELEHSRSTLRNNFSQLQAMQNNTTNKPKIELLEGSEGIKQAYDRTFEAEEIWIQCLTEEYGTVVSDKFFEEYFKKFFEESTIRSKEILKLEDEEYVSKYQSSKNLQLRVPVEQKTETDFWVYDNKVTFVSFNSNRPYALVIEDPDIARCVKNMFDLAWKRASTIDPRVMQGESIKTEF</sequence>
<reference evidence="2" key="1">
    <citation type="submission" date="2020-04" db="EMBL/GenBank/DDBJ databases">
        <authorList>
            <person name="Zhang T."/>
        </authorList>
    </citation>
    <scope>NUCLEOTIDE SEQUENCE</scope>
    <source>
        <strain evidence="2">HKST-UBA11</strain>
    </source>
</reference>
<dbReference type="EMBL" id="JAGQLH010000037">
    <property type="protein sequence ID" value="MCA9385690.1"/>
    <property type="molecule type" value="Genomic_DNA"/>
</dbReference>
<feature type="domain" description="Transcription regulator TrmB N-terminal" evidence="1">
    <location>
        <begin position="9"/>
        <end position="75"/>
    </location>
</feature>
<dbReference type="InterPro" id="IPR036388">
    <property type="entry name" value="WH-like_DNA-bd_sf"/>
</dbReference>
<dbReference type="Pfam" id="PF01978">
    <property type="entry name" value="TrmB"/>
    <property type="match status" value="1"/>
</dbReference>
<evidence type="ECO:0000313" key="2">
    <source>
        <dbReference type="EMBL" id="MCA9385690.1"/>
    </source>
</evidence>
<dbReference type="Proteomes" id="UP000754563">
    <property type="component" value="Unassembled WGS sequence"/>
</dbReference>
<gene>
    <name evidence="2" type="ORF">KC717_03505</name>
</gene>
<dbReference type="SUPFAM" id="SSF46785">
    <property type="entry name" value="Winged helix' DNA-binding domain"/>
    <property type="match status" value="1"/>
</dbReference>
<dbReference type="InterPro" id="IPR051797">
    <property type="entry name" value="TrmB-like"/>
</dbReference>
<dbReference type="AlphaFoldDB" id="A0A955RKE2"/>
<evidence type="ECO:0000259" key="1">
    <source>
        <dbReference type="Pfam" id="PF01978"/>
    </source>
</evidence>
<protein>
    <recommendedName>
        <fullName evidence="1">Transcription regulator TrmB N-terminal domain-containing protein</fullName>
    </recommendedName>
</protein>
<dbReference type="PANTHER" id="PTHR34293">
    <property type="entry name" value="HTH-TYPE TRANSCRIPTIONAL REGULATOR TRMBL2"/>
    <property type="match status" value="1"/>
</dbReference>
<reference evidence="2" key="2">
    <citation type="journal article" date="2021" name="Microbiome">
        <title>Successional dynamics and alternative stable states in a saline activated sludge microbial community over 9 years.</title>
        <authorList>
            <person name="Wang Y."/>
            <person name="Ye J."/>
            <person name="Ju F."/>
            <person name="Liu L."/>
            <person name="Boyd J.A."/>
            <person name="Deng Y."/>
            <person name="Parks D.H."/>
            <person name="Jiang X."/>
            <person name="Yin X."/>
            <person name="Woodcroft B.J."/>
            <person name="Tyson G.W."/>
            <person name="Hugenholtz P."/>
            <person name="Polz M.F."/>
            <person name="Zhang T."/>
        </authorList>
    </citation>
    <scope>NUCLEOTIDE SEQUENCE</scope>
    <source>
        <strain evidence="2">HKST-UBA11</strain>
    </source>
</reference>
<dbReference type="InterPro" id="IPR002831">
    <property type="entry name" value="Tscrpt_reg_TrmB_N"/>
</dbReference>
<proteinExistence type="predicted"/>
<organism evidence="2 3">
    <name type="scientific">Candidatus Dojkabacteria bacterium</name>
    <dbReference type="NCBI Taxonomy" id="2099670"/>
    <lineage>
        <taxon>Bacteria</taxon>
        <taxon>Candidatus Dojkabacteria</taxon>
    </lineage>
</organism>